<evidence type="ECO:0000256" key="1">
    <source>
        <dbReference type="ARBA" id="ARBA00008764"/>
    </source>
</evidence>
<gene>
    <name evidence="8" type="ORF">I8752_14885</name>
</gene>
<evidence type="ECO:0000313" key="8">
    <source>
        <dbReference type="EMBL" id="MBH8574280.1"/>
    </source>
</evidence>
<dbReference type="PANTHER" id="PTHR15462:SF19">
    <property type="entry name" value="PEPTIDASE S1 DOMAIN-CONTAINING PROTEIN"/>
    <property type="match status" value="1"/>
</dbReference>
<dbReference type="EC" id="3.4.21.-" evidence="6"/>
<name>A0A8J7I6Y1_9NOST</name>
<proteinExistence type="inferred from homology"/>
<keyword evidence="2 6" id="KW-0645">Protease</keyword>
<dbReference type="GO" id="GO:0004252">
    <property type="term" value="F:serine-type endopeptidase activity"/>
    <property type="evidence" value="ECO:0007669"/>
    <property type="project" value="InterPro"/>
</dbReference>
<dbReference type="PANTHER" id="PTHR15462">
    <property type="entry name" value="SERINE PROTEASE"/>
    <property type="match status" value="1"/>
</dbReference>
<comment type="caution">
    <text evidence="8">The sequence shown here is derived from an EMBL/GenBank/DDBJ whole genome shotgun (WGS) entry which is preliminary data.</text>
</comment>
<evidence type="ECO:0000256" key="4">
    <source>
        <dbReference type="ARBA" id="ARBA00022801"/>
    </source>
</evidence>
<dbReference type="InterPro" id="IPR018114">
    <property type="entry name" value="TRYPSIN_HIS"/>
</dbReference>
<dbReference type="Pfam" id="PF13365">
    <property type="entry name" value="Trypsin_2"/>
    <property type="match status" value="1"/>
</dbReference>
<dbReference type="InterPro" id="IPR009003">
    <property type="entry name" value="Peptidase_S1_PA"/>
</dbReference>
<evidence type="ECO:0000256" key="3">
    <source>
        <dbReference type="ARBA" id="ARBA00022729"/>
    </source>
</evidence>
<keyword evidence="3 6" id="KW-0732">Signal</keyword>
<evidence type="ECO:0000313" key="9">
    <source>
        <dbReference type="Proteomes" id="UP000662314"/>
    </source>
</evidence>
<dbReference type="Gene3D" id="2.40.10.10">
    <property type="entry name" value="Trypsin-like serine proteases"/>
    <property type="match status" value="2"/>
</dbReference>
<dbReference type="PROSITE" id="PS50240">
    <property type="entry name" value="TRYPSIN_DOM"/>
    <property type="match status" value="1"/>
</dbReference>
<evidence type="ECO:0000256" key="2">
    <source>
        <dbReference type="ARBA" id="ARBA00022670"/>
    </source>
</evidence>
<feature type="domain" description="Peptidase S1" evidence="7">
    <location>
        <begin position="119"/>
        <end position="371"/>
    </location>
</feature>
<feature type="chain" id="PRO_5035337556" description="Serine protease" evidence="6">
    <location>
        <begin position="26"/>
        <end position="376"/>
    </location>
</feature>
<keyword evidence="5 6" id="KW-0720">Serine protease</keyword>
<dbReference type="EMBL" id="JAECZA010000064">
    <property type="protein sequence ID" value="MBH8574280.1"/>
    <property type="molecule type" value="Genomic_DNA"/>
</dbReference>
<dbReference type="InterPro" id="IPR043504">
    <property type="entry name" value="Peptidase_S1_PA_chymotrypsin"/>
</dbReference>
<organism evidence="8 9">
    <name type="scientific">Dendronalium phyllosphericum CENA369</name>
    <dbReference type="NCBI Taxonomy" id="1725256"/>
    <lineage>
        <taxon>Bacteria</taxon>
        <taxon>Bacillati</taxon>
        <taxon>Cyanobacteriota</taxon>
        <taxon>Cyanophyceae</taxon>
        <taxon>Nostocales</taxon>
        <taxon>Nostocaceae</taxon>
        <taxon>Dendronalium</taxon>
        <taxon>Dendronalium phyllosphericum</taxon>
    </lineage>
</organism>
<dbReference type="AlphaFoldDB" id="A0A8J7I6Y1"/>
<dbReference type="PROSITE" id="PS00134">
    <property type="entry name" value="TRYPSIN_HIS"/>
    <property type="match status" value="1"/>
</dbReference>
<keyword evidence="4 6" id="KW-0378">Hydrolase</keyword>
<dbReference type="PRINTS" id="PR00839">
    <property type="entry name" value="V8PROTEASE"/>
</dbReference>
<comment type="similarity">
    <text evidence="1 6">Belongs to the peptidase S1B family.</text>
</comment>
<dbReference type="GO" id="GO:0006508">
    <property type="term" value="P:proteolysis"/>
    <property type="evidence" value="ECO:0007669"/>
    <property type="project" value="UniProtKB-KW"/>
</dbReference>
<reference evidence="8 9" key="1">
    <citation type="journal article" date="2021" name="Int. J. Syst. Evol. Microbiol.">
        <title>Amazonocrinis nigriterrae gen. nov., sp. nov., Atlanticothrix silvestris gen. nov., sp. nov. and Dendronalium phyllosphericum gen. nov., sp. nov., nostocacean cyanobacteria from Brazilian environments.</title>
        <authorList>
            <person name="Alvarenga D.O."/>
            <person name="Andreote A.P.D."/>
            <person name="Branco L.H.Z."/>
            <person name="Delbaje E."/>
            <person name="Cruz R.B."/>
            <person name="Varani A.M."/>
            <person name="Fiore M.F."/>
        </authorList>
    </citation>
    <scope>NUCLEOTIDE SEQUENCE [LARGE SCALE GENOMIC DNA]</scope>
    <source>
        <strain evidence="8 9">CENA369</strain>
    </source>
</reference>
<evidence type="ECO:0000259" key="7">
    <source>
        <dbReference type="PROSITE" id="PS50240"/>
    </source>
</evidence>
<evidence type="ECO:0000256" key="5">
    <source>
        <dbReference type="ARBA" id="ARBA00022825"/>
    </source>
</evidence>
<dbReference type="Proteomes" id="UP000662314">
    <property type="component" value="Unassembled WGS sequence"/>
</dbReference>
<dbReference type="RefSeq" id="WP_214433097.1">
    <property type="nucleotide sequence ID" value="NZ_CAWPUQ010000300.1"/>
</dbReference>
<dbReference type="InterPro" id="IPR050966">
    <property type="entry name" value="Glutamyl_endopeptidase"/>
</dbReference>
<accession>A0A8J7I6Y1</accession>
<keyword evidence="9" id="KW-1185">Reference proteome</keyword>
<feature type="signal peptide" evidence="6">
    <location>
        <begin position="1"/>
        <end position="25"/>
    </location>
</feature>
<sequence length="376" mass="39677">MHKSIAAFNSVLLTSLAIVQTPVFAQQTAPSTTYVIKEAPNVSPNSTQNVWTPERLRNAKPLPLPISYNGVVTGQTAQVTGKPQAGRGAKPTVKVLIDQQPLFTPNNLEVQSDQVQPNNVGTQNARFTSSRLVPLSADLSYPYVAAGKIFFSKPGGGDFICSGAVIRPRLILTAGHCVHSGSGGNNGFFTNFIFIPAYRDGAAPYKQWSWSRVITTSTWSTGNGAVPNAADYALLEVSDQSFSGVTRKIGDIVGYFGYKTLDLLPNHVTLLGYPGNLDNAQKMHQVTAGSYGSGGNNTALYGSDMRGGSSGGPWVQNFGVAASGQVDGSDKAVNQIVGVTSYGPTAVGPLYQGSSILDSRFTTILNTACGWQTGNC</sequence>
<dbReference type="SUPFAM" id="SSF50494">
    <property type="entry name" value="Trypsin-like serine proteases"/>
    <property type="match status" value="1"/>
</dbReference>
<evidence type="ECO:0000256" key="6">
    <source>
        <dbReference type="RuleBase" id="RU004296"/>
    </source>
</evidence>
<dbReference type="InterPro" id="IPR001254">
    <property type="entry name" value="Trypsin_dom"/>
</dbReference>
<protein>
    <recommendedName>
        <fullName evidence="6">Serine protease</fullName>
        <ecNumber evidence="6">3.4.21.-</ecNumber>
    </recommendedName>
</protein>
<dbReference type="InterPro" id="IPR008256">
    <property type="entry name" value="Peptidase_S1B"/>
</dbReference>